<keyword evidence="2" id="KW-1185">Reference proteome</keyword>
<name>A0A1M6LJR7_9BACT</name>
<proteinExistence type="predicted"/>
<sequence>MADRVRLTVTDNFAAELVGGDRVGLSEFRFVAVPEPSSVSLLGLAGGVPAFPQAPLDQK</sequence>
<gene>
    <name evidence="1" type="ORF">SAMN02745181_2415</name>
</gene>
<dbReference type="Proteomes" id="UP000184510">
    <property type="component" value="Unassembled WGS sequence"/>
</dbReference>
<evidence type="ECO:0000313" key="2">
    <source>
        <dbReference type="Proteomes" id="UP000184510"/>
    </source>
</evidence>
<organism evidence="1 2">
    <name type="scientific">Rubritalea squalenifaciens DSM 18772</name>
    <dbReference type="NCBI Taxonomy" id="1123071"/>
    <lineage>
        <taxon>Bacteria</taxon>
        <taxon>Pseudomonadati</taxon>
        <taxon>Verrucomicrobiota</taxon>
        <taxon>Verrucomicrobiia</taxon>
        <taxon>Verrucomicrobiales</taxon>
        <taxon>Rubritaleaceae</taxon>
        <taxon>Rubritalea</taxon>
    </lineage>
</organism>
<dbReference type="InterPro" id="IPR013424">
    <property type="entry name" value="Ice-binding_C"/>
</dbReference>
<evidence type="ECO:0000313" key="1">
    <source>
        <dbReference type="EMBL" id="SHJ71388.1"/>
    </source>
</evidence>
<accession>A0A1M6LJR7</accession>
<protein>
    <submittedName>
        <fullName evidence="1">PEP-CTERM protein-sorting domain-containing protein</fullName>
    </submittedName>
</protein>
<dbReference type="NCBIfam" id="TIGR02595">
    <property type="entry name" value="PEP_CTERM"/>
    <property type="match status" value="1"/>
</dbReference>
<dbReference type="InParanoid" id="A0A1M6LJR7"/>
<dbReference type="AlphaFoldDB" id="A0A1M6LJR7"/>
<reference evidence="1 2" key="1">
    <citation type="submission" date="2016-11" db="EMBL/GenBank/DDBJ databases">
        <authorList>
            <person name="Jaros S."/>
            <person name="Januszkiewicz K."/>
            <person name="Wedrychowicz H."/>
        </authorList>
    </citation>
    <scope>NUCLEOTIDE SEQUENCE [LARGE SCALE GENOMIC DNA]</scope>
    <source>
        <strain evidence="1 2">DSM 18772</strain>
    </source>
</reference>
<dbReference type="RefSeq" id="WP_143184008.1">
    <property type="nucleotide sequence ID" value="NZ_FQYR01000004.1"/>
</dbReference>
<dbReference type="EMBL" id="FQYR01000004">
    <property type="protein sequence ID" value="SHJ71388.1"/>
    <property type="molecule type" value="Genomic_DNA"/>
</dbReference>